<comment type="caution">
    <text evidence="1">The sequence shown here is derived from an EMBL/GenBank/DDBJ whole genome shotgun (WGS) entry which is preliminary data.</text>
</comment>
<name>A0ACA9LIN6_9GLOM</name>
<evidence type="ECO:0000313" key="1">
    <source>
        <dbReference type="EMBL" id="CAG8525055.1"/>
    </source>
</evidence>
<accession>A0ACA9LIN6</accession>
<organism evidence="1 2">
    <name type="scientific">Acaulospora colombiana</name>
    <dbReference type="NCBI Taxonomy" id="27376"/>
    <lineage>
        <taxon>Eukaryota</taxon>
        <taxon>Fungi</taxon>
        <taxon>Fungi incertae sedis</taxon>
        <taxon>Mucoromycota</taxon>
        <taxon>Glomeromycotina</taxon>
        <taxon>Glomeromycetes</taxon>
        <taxon>Diversisporales</taxon>
        <taxon>Acaulosporaceae</taxon>
        <taxon>Acaulospora</taxon>
    </lineage>
</organism>
<reference evidence="1" key="1">
    <citation type="submission" date="2021-06" db="EMBL/GenBank/DDBJ databases">
        <authorList>
            <person name="Kallberg Y."/>
            <person name="Tangrot J."/>
            <person name="Rosling A."/>
        </authorList>
    </citation>
    <scope>NUCLEOTIDE SEQUENCE</scope>
    <source>
        <strain evidence="1">CL356</strain>
    </source>
</reference>
<evidence type="ECO:0000313" key="2">
    <source>
        <dbReference type="Proteomes" id="UP000789525"/>
    </source>
</evidence>
<gene>
    <name evidence="1" type="ORF">ACOLOM_LOCUS3827</name>
</gene>
<proteinExistence type="predicted"/>
<dbReference type="Proteomes" id="UP000789525">
    <property type="component" value="Unassembled WGS sequence"/>
</dbReference>
<sequence length="370" mass="41238">MEKWRGELLPFSIILGELLAGLPFQNAYERKNLGLSTYICKLLAFIERMTIQKVAHDLGGEQHLEHTEADQRMFVIEAGDPILEKPGGESSFRHEEDDAFWLVWDARSPVGSTVSTGATKTRPDEKSSKNMQHSLDDDNVGNKDEEEREHGKETQSVEEEELGLGGDRQHGQQGVRVGLLVKRCEKINWELRLKERRKERTIAAYKVTCGPPFSPQGTASIDHHAHLDASWIPVITPPPGHSVKPLPPFISEPLSSATTPIVLSDSSGGGAGQCSTHNMIQSDLLCVWTEFRRFALSMHSVKSTAENRYYSPYNHGQPFVSPTFPRISCVPNECIFKVRNKRPVYPEANTLTRPISFTMGGVGDPGEPKN</sequence>
<protein>
    <submittedName>
        <fullName evidence="1">7278_t:CDS:1</fullName>
    </submittedName>
</protein>
<dbReference type="EMBL" id="CAJVPT010005890">
    <property type="protein sequence ID" value="CAG8525055.1"/>
    <property type="molecule type" value="Genomic_DNA"/>
</dbReference>
<keyword evidence="2" id="KW-1185">Reference proteome</keyword>